<organism evidence="2 3">
    <name type="scientific">Salicibibacter cibarius</name>
    <dbReference type="NCBI Taxonomy" id="2743000"/>
    <lineage>
        <taxon>Bacteria</taxon>
        <taxon>Bacillati</taxon>
        <taxon>Bacillota</taxon>
        <taxon>Bacilli</taxon>
        <taxon>Bacillales</taxon>
        <taxon>Bacillaceae</taxon>
        <taxon>Salicibibacter</taxon>
    </lineage>
</organism>
<proteinExistence type="predicted"/>
<dbReference type="Pfam" id="PF14305">
    <property type="entry name" value="ATPgrasp_TupA"/>
    <property type="match status" value="1"/>
</dbReference>
<sequence>MKNNDSVRQQLQAEYEREEELLRTLLQRGAELEKVTNEKKSNAKERNRLKRRYTSLRKYRLWAFTWLERKVSSVIRTSKGRIQSFLLSTSHKAVLEQNKKLSEENTRLKKETVSLHQQLRNEKKQAGTTIMDWQNMNQEQLENSLQKTKEDGHMLDYLQDLIMKRSVHDKNYRSALKYASLLYSDDSLAAKHKVYQTLLEGLKIEEVPEILIRSKSDQKDDTVSLQKIASFSTSLTLQSRIRQLEAFRPEWELDDKTTAYTFIDELEVRRPWVSEEHFSHTTIPEKEGTVIKPVYGAGSRGVYIVFAFDRIQDVKRSRMLSSWDAFIASMREDLALGLVSDDQWLAEELLYENNETQTPARDIKFYCFYGKVGLILEIRRFPKVEYCWWTADGERVHTGKYEEKLFEGEGVSQDQVDLAAFISSEIPTPFIRIDFLKTEEGLVFGEFAAKPGKYDEFDQQTDCQLGNEFLEAQGRLLTDLIQGKSFSHFKASLEHVGRNEQLNV</sequence>
<keyword evidence="3" id="KW-1185">Reference proteome</keyword>
<gene>
    <name evidence="2" type="ORF">HUG15_00180</name>
</gene>
<dbReference type="SUPFAM" id="SSF56059">
    <property type="entry name" value="Glutathione synthetase ATP-binding domain-like"/>
    <property type="match status" value="1"/>
</dbReference>
<dbReference type="Proteomes" id="UP000595823">
    <property type="component" value="Chromosome"/>
</dbReference>
<dbReference type="InterPro" id="IPR029465">
    <property type="entry name" value="ATPgrasp_TupA"/>
</dbReference>
<protein>
    <submittedName>
        <fullName evidence="2">Teichuronopeptide biosynthesis</fullName>
    </submittedName>
</protein>
<dbReference type="KEGG" id="scia:HUG15_00180"/>
<dbReference type="EMBL" id="CP054705">
    <property type="protein sequence ID" value="QQK74187.1"/>
    <property type="molecule type" value="Genomic_DNA"/>
</dbReference>
<name>A0A7T6Z040_9BACI</name>
<evidence type="ECO:0000256" key="1">
    <source>
        <dbReference type="SAM" id="Coils"/>
    </source>
</evidence>
<dbReference type="AlphaFoldDB" id="A0A7T6Z040"/>
<evidence type="ECO:0000313" key="2">
    <source>
        <dbReference type="EMBL" id="QQK74187.1"/>
    </source>
</evidence>
<reference evidence="2 3" key="1">
    <citation type="submission" date="2020-06" db="EMBL/GenBank/DDBJ databases">
        <title>Genomic analysis of Salicibibacter sp. NKC5-3.</title>
        <authorList>
            <person name="Oh Y.J."/>
        </authorList>
    </citation>
    <scope>NUCLEOTIDE SEQUENCE [LARGE SCALE GENOMIC DNA]</scope>
    <source>
        <strain evidence="2 3">NKC5-3</strain>
    </source>
</reference>
<evidence type="ECO:0000313" key="3">
    <source>
        <dbReference type="Proteomes" id="UP000595823"/>
    </source>
</evidence>
<feature type="coiled-coil region" evidence="1">
    <location>
        <begin position="91"/>
        <end position="118"/>
    </location>
</feature>
<dbReference type="RefSeq" id="WP_200126164.1">
    <property type="nucleotide sequence ID" value="NZ_CP054705.1"/>
</dbReference>
<feature type="coiled-coil region" evidence="1">
    <location>
        <begin position="1"/>
        <end position="52"/>
    </location>
</feature>
<keyword evidence="1" id="KW-0175">Coiled coil</keyword>
<accession>A0A7T6Z040</accession>